<evidence type="ECO:0000259" key="1">
    <source>
        <dbReference type="Pfam" id="PF19910"/>
    </source>
</evidence>
<dbReference type="RefSeq" id="WP_006044077.1">
    <property type="nucleotide sequence ID" value="NZ_QLTQ01000025.1"/>
</dbReference>
<dbReference type="InterPro" id="IPR045963">
    <property type="entry name" value="DUF6383"/>
</dbReference>
<gene>
    <name evidence="2" type="ORF">BC673_12523</name>
</gene>
<protein>
    <recommendedName>
        <fullName evidence="1">DUF6383 domain-containing protein</fullName>
    </recommendedName>
</protein>
<dbReference type="EMBL" id="QLTQ01000025">
    <property type="protein sequence ID" value="RAS43253.1"/>
    <property type="molecule type" value="Genomic_DNA"/>
</dbReference>
<sequence length="412" mass="45092">MLAIPTFAEGNEILTPTSCTIENKRVYEPLNVTNIYFAGKITVAEDAKALITCDGKTVATGTIKSDTYQEQGIAVISFDKLILPKGRSYQLEVPSGTISLKSNPTMKAENLKFSFTVPSKIQGKYCSVKDGSTVTSERLICFYFETETEPIGEPEMTLYREGLPVRTFKANVGWDWNLGQAYADFGEKMNFEKGVHYSLVLPEGSLRPRFRTDITNEEAKVDFVGGYTEPMETINYVGCNILDNKDGVLNEVRFFYNQPIMLSPNAKIQLFGNNNKLIKEATPVLTKEKEQWVVSCNFGGVEVPHEGCYIVIPAGSIISANGNVVVNSKNVLSITNPTGIGKVSNNDVGICVSGRQVIIDNAPLGETLSVYSVNGTKIANSLVSSSHIVLELPSEGIYIVSINGHVNKIVVR</sequence>
<feature type="domain" description="DUF6383" evidence="1">
    <location>
        <begin position="341"/>
        <end position="411"/>
    </location>
</feature>
<reference evidence="2 3" key="1">
    <citation type="submission" date="2018-06" db="EMBL/GenBank/DDBJ databases">
        <title>Genomic Encyclopedia of Archaeal and Bacterial Type Strains, Phase II (KMG-II): from individual species to whole genera.</title>
        <authorList>
            <person name="Goeker M."/>
        </authorList>
    </citation>
    <scope>NUCLEOTIDE SEQUENCE [LARGE SCALE GENOMIC DNA]</scope>
    <source>
        <strain evidence="2 3">DSM 18710</strain>
    </source>
</reference>
<accession>A0ABX9DNN3</accession>
<dbReference type="Proteomes" id="UP000249852">
    <property type="component" value="Unassembled WGS sequence"/>
</dbReference>
<evidence type="ECO:0000313" key="2">
    <source>
        <dbReference type="EMBL" id="RAS43253.1"/>
    </source>
</evidence>
<organism evidence="2 3">
    <name type="scientific">Prevotella pallens</name>
    <dbReference type="NCBI Taxonomy" id="60133"/>
    <lineage>
        <taxon>Bacteria</taxon>
        <taxon>Pseudomonadati</taxon>
        <taxon>Bacteroidota</taxon>
        <taxon>Bacteroidia</taxon>
        <taxon>Bacteroidales</taxon>
        <taxon>Prevotellaceae</taxon>
        <taxon>Prevotella</taxon>
    </lineage>
</organism>
<keyword evidence="3" id="KW-1185">Reference proteome</keyword>
<name>A0ABX9DNN3_9BACT</name>
<proteinExistence type="predicted"/>
<comment type="caution">
    <text evidence="2">The sequence shown here is derived from an EMBL/GenBank/DDBJ whole genome shotgun (WGS) entry which is preliminary data.</text>
</comment>
<evidence type="ECO:0000313" key="3">
    <source>
        <dbReference type="Proteomes" id="UP000249852"/>
    </source>
</evidence>
<dbReference type="Pfam" id="PF19910">
    <property type="entry name" value="DUF6383"/>
    <property type="match status" value="1"/>
</dbReference>